<evidence type="ECO:0000313" key="3">
    <source>
        <dbReference type="EMBL" id="KAK7536075.1"/>
    </source>
</evidence>
<feature type="compositionally biased region" description="Acidic residues" evidence="1">
    <location>
        <begin position="175"/>
        <end position="186"/>
    </location>
</feature>
<reference evidence="3 4" key="1">
    <citation type="submission" date="2024-04" db="EMBL/GenBank/DDBJ databases">
        <title>Phyllosticta paracitricarpa is synonymous to the EU quarantine fungus P. citricarpa based on phylogenomic analyses.</title>
        <authorList>
            <consortium name="Lawrence Berkeley National Laboratory"/>
            <person name="Van ingen-buijs V.A."/>
            <person name="Van westerhoven A.C."/>
            <person name="Haridas S."/>
            <person name="Skiadas P."/>
            <person name="Martin F."/>
            <person name="Groenewald J.Z."/>
            <person name="Crous P.W."/>
            <person name="Seidl M.F."/>
        </authorList>
    </citation>
    <scope>NUCLEOTIDE SEQUENCE [LARGE SCALE GENOMIC DNA]</scope>
    <source>
        <strain evidence="3 4">CPC 17464</strain>
    </source>
</reference>
<feature type="compositionally biased region" description="Basic residues" evidence="1">
    <location>
        <begin position="57"/>
        <end position="66"/>
    </location>
</feature>
<gene>
    <name evidence="3" type="ORF">J3D65DRAFT_402784</name>
</gene>
<comment type="caution">
    <text evidence="3">The sequence shown here is derived from an EMBL/GenBank/DDBJ whole genome shotgun (WGS) entry which is preliminary data.</text>
</comment>
<feature type="region of interest" description="Disordered" evidence="1">
    <location>
        <begin position="168"/>
        <end position="198"/>
    </location>
</feature>
<organism evidence="3 4">
    <name type="scientific">Phyllosticta citribraziliensis</name>
    <dbReference type="NCBI Taxonomy" id="989973"/>
    <lineage>
        <taxon>Eukaryota</taxon>
        <taxon>Fungi</taxon>
        <taxon>Dikarya</taxon>
        <taxon>Ascomycota</taxon>
        <taxon>Pezizomycotina</taxon>
        <taxon>Dothideomycetes</taxon>
        <taxon>Dothideomycetes incertae sedis</taxon>
        <taxon>Botryosphaeriales</taxon>
        <taxon>Phyllostictaceae</taxon>
        <taxon>Phyllosticta</taxon>
    </lineage>
</organism>
<keyword evidence="4" id="KW-1185">Reference proteome</keyword>
<dbReference type="Pfam" id="PF00533">
    <property type="entry name" value="BRCT"/>
    <property type="match status" value="1"/>
</dbReference>
<dbReference type="Gene3D" id="3.40.50.10190">
    <property type="entry name" value="BRCT domain"/>
    <property type="match status" value="1"/>
</dbReference>
<dbReference type="SUPFAM" id="SSF52113">
    <property type="entry name" value="BRCT domain"/>
    <property type="match status" value="1"/>
</dbReference>
<sequence>MPSTKVYVVVSEEDSSVIDVCASKACADECAKSSEESVRVDEYQIVGGTITVSKPKAAARAKKSTKTKGTADGEDEDDAPTVPEATKNALKDEVVAFTGTLLLMTRKEAQDLAQAAGATTPSGVNKDCTIVVIGSKPGQKKLDQIAKMDIDTVTEAEFLEMVQKGAAAGFKRASEDDEDDDEDDEEAPAKPVSKKLKA</sequence>
<protein>
    <recommendedName>
        <fullName evidence="2">BRCT domain-containing protein</fullName>
    </recommendedName>
</protein>
<feature type="region of interest" description="Disordered" evidence="1">
    <location>
        <begin position="54"/>
        <end position="83"/>
    </location>
</feature>
<dbReference type="CDD" id="cd17748">
    <property type="entry name" value="BRCT_DNA_ligase_like"/>
    <property type="match status" value="1"/>
</dbReference>
<proteinExistence type="predicted"/>
<dbReference type="GeneID" id="92028846"/>
<accession>A0ABR1LMW7</accession>
<dbReference type="RefSeq" id="XP_066654491.1">
    <property type="nucleotide sequence ID" value="XM_066795940.1"/>
</dbReference>
<name>A0ABR1LMW7_9PEZI</name>
<evidence type="ECO:0000259" key="2">
    <source>
        <dbReference type="SMART" id="SM00292"/>
    </source>
</evidence>
<feature type="domain" description="BRCT" evidence="2">
    <location>
        <begin position="87"/>
        <end position="165"/>
    </location>
</feature>
<dbReference type="InterPro" id="IPR001357">
    <property type="entry name" value="BRCT_dom"/>
</dbReference>
<dbReference type="InterPro" id="IPR036420">
    <property type="entry name" value="BRCT_dom_sf"/>
</dbReference>
<evidence type="ECO:0000256" key="1">
    <source>
        <dbReference type="SAM" id="MobiDB-lite"/>
    </source>
</evidence>
<dbReference type="EMBL" id="JBBPEH010000007">
    <property type="protein sequence ID" value="KAK7536075.1"/>
    <property type="molecule type" value="Genomic_DNA"/>
</dbReference>
<evidence type="ECO:0000313" key="4">
    <source>
        <dbReference type="Proteomes" id="UP001360953"/>
    </source>
</evidence>
<dbReference type="Proteomes" id="UP001360953">
    <property type="component" value="Unassembled WGS sequence"/>
</dbReference>
<dbReference type="SMART" id="SM00292">
    <property type="entry name" value="BRCT"/>
    <property type="match status" value="1"/>
</dbReference>